<keyword evidence="2 6" id="KW-0227">DNA damage</keyword>
<dbReference type="AlphaFoldDB" id="A0A0G2AKY7"/>
<dbReference type="InterPro" id="IPR010994">
    <property type="entry name" value="RuvA_2-like"/>
</dbReference>
<keyword evidence="3 6" id="KW-0238">DNA-binding</keyword>
<dbReference type="HAMAP" id="MF_00031">
    <property type="entry name" value="DNA_HJ_migration_RuvA"/>
    <property type="match status" value="1"/>
</dbReference>
<evidence type="ECO:0000256" key="4">
    <source>
        <dbReference type="ARBA" id="ARBA00023172"/>
    </source>
</evidence>
<feature type="domain" description="Helix-hairpin-helix DNA-binding motif class 1" evidence="7">
    <location>
        <begin position="105"/>
        <end position="124"/>
    </location>
</feature>
<dbReference type="InterPro" id="IPR036267">
    <property type="entry name" value="RuvA_C_sf"/>
</dbReference>
<keyword evidence="8" id="KW-0378">Hydrolase</keyword>
<dbReference type="SUPFAM" id="SSF46929">
    <property type="entry name" value="DNA helicase RuvA subunit, C-terminal domain"/>
    <property type="match status" value="1"/>
</dbReference>
<feature type="domain" description="Helix-hairpin-helix DNA-binding motif class 1" evidence="7">
    <location>
        <begin position="70"/>
        <end position="89"/>
    </location>
</feature>
<comment type="subcellular location">
    <subcellularLocation>
        <location evidence="6">Cytoplasm</location>
    </subcellularLocation>
</comment>
<accession>A0A0G2AKY7</accession>
<dbReference type="PATRIC" id="fig|1618980.3.peg.67"/>
<evidence type="ECO:0000256" key="3">
    <source>
        <dbReference type="ARBA" id="ARBA00023125"/>
    </source>
</evidence>
<dbReference type="InterPro" id="IPR000085">
    <property type="entry name" value="RuvA"/>
</dbReference>
<dbReference type="Gene3D" id="1.10.150.20">
    <property type="entry name" value="5' to 3' exonuclease, C-terminal subdomain"/>
    <property type="match status" value="1"/>
</dbReference>
<dbReference type="Pfam" id="PF01330">
    <property type="entry name" value="RuvA_N"/>
    <property type="match status" value="1"/>
</dbReference>
<dbReference type="GO" id="GO:0006310">
    <property type="term" value="P:DNA recombination"/>
    <property type="evidence" value="ECO:0007669"/>
    <property type="project" value="UniProtKB-UniRule"/>
</dbReference>
<evidence type="ECO:0000256" key="1">
    <source>
        <dbReference type="ARBA" id="ARBA00022490"/>
    </source>
</evidence>
<feature type="region of interest" description="Domain III" evidence="6">
    <location>
        <begin position="140"/>
        <end position="182"/>
    </location>
</feature>
<comment type="similarity">
    <text evidence="6">Belongs to the RuvA family.</text>
</comment>
<dbReference type="GO" id="GO:0005524">
    <property type="term" value="F:ATP binding"/>
    <property type="evidence" value="ECO:0007669"/>
    <property type="project" value="InterPro"/>
</dbReference>
<gene>
    <name evidence="6" type="primary">ruvA</name>
    <name evidence="8" type="ORF">UY77_C0002G0022</name>
</gene>
<proteinExistence type="inferred from homology"/>
<dbReference type="Gene3D" id="1.10.8.10">
    <property type="entry name" value="DNA helicase RuvA subunit, C-terminal domain"/>
    <property type="match status" value="1"/>
</dbReference>
<comment type="caution">
    <text evidence="6">Lacks conserved residue(s) required for the propagation of feature annotation.</text>
</comment>
<comment type="function">
    <text evidence="6">The RuvA-RuvB-RuvC complex processes Holliday junction (HJ) DNA during genetic recombination and DNA repair, while the RuvA-RuvB complex plays an important role in the rescue of blocked DNA replication forks via replication fork reversal (RFR). RuvA specifically binds to HJ cruciform DNA, conferring on it an open structure. The RuvB hexamer acts as an ATP-dependent pump, pulling dsDNA into and through the RuvAB complex. HJ branch migration allows RuvC to scan DNA until it finds its consensus sequence, where it cleaves and resolves the cruciform DNA.</text>
</comment>
<protein>
    <recommendedName>
        <fullName evidence="6">Holliday junction branch migration complex subunit RuvA</fullName>
    </recommendedName>
</protein>
<dbReference type="SUPFAM" id="SSF47781">
    <property type="entry name" value="RuvA domain 2-like"/>
    <property type="match status" value="1"/>
</dbReference>
<keyword evidence="8" id="KW-0547">Nucleotide-binding</keyword>
<evidence type="ECO:0000256" key="5">
    <source>
        <dbReference type="ARBA" id="ARBA00023204"/>
    </source>
</evidence>
<sequence length="182" mass="19471">MIVKLQGAIEHRGNGFIVLVRDGIGYKVQMPEAVSRGVSGEVTLYTHEVVRDDQRELFGFVSLEALELFWRLITISGVGPKVAQKVVAAGEVGEVKSKIMGGNLEFLSSISGIGKKTAQKIILELKGVLAEEGDVMSGDQDAVEGLIGLGYSRMQAQDALSSVEGGTTEARIRAALKRLSRA</sequence>
<dbReference type="GO" id="GO:0009378">
    <property type="term" value="F:four-way junction helicase activity"/>
    <property type="evidence" value="ECO:0007669"/>
    <property type="project" value="InterPro"/>
</dbReference>
<dbReference type="EMBL" id="LCRI01000002">
    <property type="protein sequence ID" value="KKW33274.1"/>
    <property type="molecule type" value="Genomic_DNA"/>
</dbReference>
<dbReference type="Gene3D" id="2.40.50.140">
    <property type="entry name" value="Nucleic acid-binding proteins"/>
    <property type="match status" value="1"/>
</dbReference>
<keyword evidence="4 6" id="KW-0233">DNA recombination</keyword>
<keyword evidence="5 6" id="KW-0234">DNA repair</keyword>
<evidence type="ECO:0000313" key="9">
    <source>
        <dbReference type="Proteomes" id="UP000034711"/>
    </source>
</evidence>
<dbReference type="GO" id="GO:0009379">
    <property type="term" value="C:Holliday junction helicase complex"/>
    <property type="evidence" value="ECO:0007669"/>
    <property type="project" value="InterPro"/>
</dbReference>
<evidence type="ECO:0000313" key="8">
    <source>
        <dbReference type="EMBL" id="KKW33274.1"/>
    </source>
</evidence>
<dbReference type="GO" id="GO:0005737">
    <property type="term" value="C:cytoplasm"/>
    <property type="evidence" value="ECO:0007669"/>
    <property type="project" value="UniProtKB-SubCell"/>
</dbReference>
<keyword evidence="1 6" id="KW-0963">Cytoplasm</keyword>
<dbReference type="GO" id="GO:0000400">
    <property type="term" value="F:four-way junction DNA binding"/>
    <property type="evidence" value="ECO:0007669"/>
    <property type="project" value="UniProtKB-UniRule"/>
</dbReference>
<evidence type="ECO:0000256" key="6">
    <source>
        <dbReference type="HAMAP-Rule" id="MF_00031"/>
    </source>
</evidence>
<evidence type="ECO:0000256" key="2">
    <source>
        <dbReference type="ARBA" id="ARBA00022763"/>
    </source>
</evidence>
<name>A0A0G2AKY7_9BACT</name>
<comment type="domain">
    <text evidence="6">Has three domains with a flexible linker between the domains II and III and assumes an 'L' shape. Domain III is highly mobile and contacts RuvB.</text>
</comment>
<dbReference type="Pfam" id="PF07499">
    <property type="entry name" value="RuvA_C"/>
    <property type="match status" value="1"/>
</dbReference>
<comment type="subunit">
    <text evidence="6">Homotetramer. Forms an RuvA(8)-RuvB(12)-Holliday junction (HJ) complex. HJ DNA is sandwiched between 2 RuvA tetramers; dsDNA enters through RuvA and exits via RuvB. An RuvB hexamer assembles on each DNA strand where it exits the tetramer. Each RuvB hexamer is contacted by two RuvA subunits (via domain III) on 2 adjacent RuvB subunits; this complex drives branch migration. In the full resolvosome a probable DNA-RuvA(4)-RuvB(12)-RuvC(2) complex forms which resolves the HJ.</text>
</comment>
<dbReference type="InterPro" id="IPR012340">
    <property type="entry name" value="NA-bd_OB-fold"/>
</dbReference>
<dbReference type="InterPro" id="IPR011114">
    <property type="entry name" value="RuvA_C"/>
</dbReference>
<reference evidence="8 9" key="1">
    <citation type="journal article" date="2015" name="Nature">
        <title>rRNA introns, odd ribosomes, and small enigmatic genomes across a large radiation of phyla.</title>
        <authorList>
            <person name="Brown C.T."/>
            <person name="Hug L.A."/>
            <person name="Thomas B.C."/>
            <person name="Sharon I."/>
            <person name="Castelle C.J."/>
            <person name="Singh A."/>
            <person name="Wilkins M.J."/>
            <person name="Williams K.H."/>
            <person name="Banfield J.F."/>
        </authorList>
    </citation>
    <scope>NUCLEOTIDE SEQUENCE [LARGE SCALE GENOMIC DNA]</scope>
</reference>
<dbReference type="SMART" id="SM00278">
    <property type="entry name" value="HhH1"/>
    <property type="match status" value="2"/>
</dbReference>
<evidence type="ECO:0000259" key="7">
    <source>
        <dbReference type="SMART" id="SM00278"/>
    </source>
</evidence>
<dbReference type="InterPro" id="IPR003583">
    <property type="entry name" value="Hlx-hairpin-Hlx_DNA-bd_motif"/>
</dbReference>
<dbReference type="NCBIfam" id="TIGR00084">
    <property type="entry name" value="ruvA"/>
    <property type="match status" value="1"/>
</dbReference>
<dbReference type="GO" id="GO:0006281">
    <property type="term" value="P:DNA repair"/>
    <property type="evidence" value="ECO:0007669"/>
    <property type="project" value="UniProtKB-UniRule"/>
</dbReference>
<keyword evidence="8" id="KW-0347">Helicase</keyword>
<comment type="caution">
    <text evidence="8">The sequence shown here is derived from an EMBL/GenBank/DDBJ whole genome shotgun (WGS) entry which is preliminary data.</text>
</comment>
<keyword evidence="8" id="KW-0067">ATP-binding</keyword>
<organism evidence="8 9">
    <name type="scientific">Candidatus Uhrbacteria bacterium GW2011_GWA2_53_10</name>
    <dbReference type="NCBI Taxonomy" id="1618980"/>
    <lineage>
        <taxon>Bacteria</taxon>
        <taxon>Candidatus Uhriibacteriota</taxon>
    </lineage>
</organism>
<dbReference type="InterPro" id="IPR013849">
    <property type="entry name" value="DNA_helicase_Holl-junc_RuvA_I"/>
</dbReference>
<dbReference type="Pfam" id="PF14520">
    <property type="entry name" value="HHH_5"/>
    <property type="match status" value="1"/>
</dbReference>
<dbReference type="SUPFAM" id="SSF50249">
    <property type="entry name" value="Nucleic acid-binding proteins"/>
    <property type="match status" value="1"/>
</dbReference>
<dbReference type="Proteomes" id="UP000034711">
    <property type="component" value="Unassembled WGS sequence"/>
</dbReference>
<dbReference type="CDD" id="cd14332">
    <property type="entry name" value="UBA_RuvA_C"/>
    <property type="match status" value="1"/>
</dbReference>
<dbReference type="GO" id="GO:0048476">
    <property type="term" value="C:Holliday junction resolvase complex"/>
    <property type="evidence" value="ECO:0007669"/>
    <property type="project" value="UniProtKB-UniRule"/>
</dbReference>